<dbReference type="Pfam" id="PF00849">
    <property type="entry name" value="PseudoU_synth_2"/>
    <property type="match status" value="1"/>
</dbReference>
<dbReference type="SUPFAM" id="SSF55120">
    <property type="entry name" value="Pseudouridine synthase"/>
    <property type="match status" value="1"/>
</dbReference>
<evidence type="ECO:0000256" key="3">
    <source>
        <dbReference type="ARBA" id="ARBA00023128"/>
    </source>
</evidence>
<dbReference type="InterPro" id="IPR050188">
    <property type="entry name" value="RluA_PseudoU_synthase"/>
</dbReference>
<comment type="caution">
    <text evidence="7">The sequence shown here is derived from an EMBL/GenBank/DDBJ whole genome shotgun (WGS) entry which is preliminary data.</text>
</comment>
<proteinExistence type="inferred from homology"/>
<dbReference type="CDD" id="cd02869">
    <property type="entry name" value="PseudoU_synth_RluA_like"/>
    <property type="match status" value="1"/>
</dbReference>
<dbReference type="AlphaFoldDB" id="A0A8K0AIB7"/>
<evidence type="ECO:0000313" key="8">
    <source>
        <dbReference type="Proteomes" id="UP000799049"/>
    </source>
</evidence>
<comment type="subcellular location">
    <subcellularLocation>
        <location evidence="1">Mitochondrion</location>
    </subcellularLocation>
</comment>
<evidence type="ECO:0000313" key="7">
    <source>
        <dbReference type="EMBL" id="KAF0852921.1"/>
    </source>
</evidence>
<dbReference type="InterPro" id="IPR020103">
    <property type="entry name" value="PsdUridine_synth_cat_dom_sf"/>
</dbReference>
<keyword evidence="5" id="KW-0694">RNA-binding</keyword>
<evidence type="ECO:0000256" key="4">
    <source>
        <dbReference type="ARBA" id="ARBA00023235"/>
    </source>
</evidence>
<dbReference type="PROSITE" id="PS01129">
    <property type="entry name" value="PSI_RLU"/>
    <property type="match status" value="1"/>
</dbReference>
<keyword evidence="8" id="KW-1185">Reference proteome</keyword>
<keyword evidence="3" id="KW-0496">Mitochondrion</keyword>
<dbReference type="PANTHER" id="PTHR21600:SF81">
    <property type="entry name" value="21S RRNA PSEUDOURIDINE(2819) SYNTHASE"/>
    <property type="match status" value="1"/>
</dbReference>
<sequence>MFLATRGSACLGFRVQRRFTPASCRCFSSSAAVVDEPVVKPASFTIQEIPTDVVGDRVDKFLSARLGVPFSVSQKMLRTGRVRLHDGSKGHKIEGSYKLQMGDKLSVPMGADIAVAAEGAGRTKKTVYLSDAEAAEFRKRVLFMNEHVLILNKPAGLATQGGPKLTAHVDGMLECLKFESKEVPRLVHRLDKDVAGCLVLARTREAAVSLGGNLAKREGDRLSKVYWAALSARPQTPEGRIKMSLSKDAIRVMGSLKIVPTEDPSMRVSAVTEYLEIDHAGKSSAFVELYPETGRKHQIRVHCAEALRAPIIGDEKYGSGLGVAAHLVPAFNESIGLQLFSRSITLPYPDGDGKFERVDGGSRVRIVAPLPDHMVPVWKYFGWNQNHRSD</sequence>
<dbReference type="InterPro" id="IPR006224">
    <property type="entry name" value="PsdUridine_synth_RluA-like_CS"/>
</dbReference>
<accession>A0A8K0AIB7</accession>
<keyword evidence="4" id="KW-0413">Isomerase</keyword>
<dbReference type="InterPro" id="IPR006145">
    <property type="entry name" value="PsdUridine_synth_RsuA/RluA"/>
</dbReference>
<dbReference type="GO" id="GO:0009982">
    <property type="term" value="F:pseudouridine synthase activity"/>
    <property type="evidence" value="ECO:0007669"/>
    <property type="project" value="InterPro"/>
</dbReference>
<dbReference type="Proteomes" id="UP000799049">
    <property type="component" value="Unassembled WGS sequence"/>
</dbReference>
<dbReference type="InterPro" id="IPR036986">
    <property type="entry name" value="S4_RNA-bd_sf"/>
</dbReference>
<feature type="domain" description="Pseudouridine synthase RsuA/RluA-like" evidence="6">
    <location>
        <begin position="147"/>
        <end position="304"/>
    </location>
</feature>
<dbReference type="EMBL" id="VRVR01000010">
    <property type="protein sequence ID" value="KAF0852921.1"/>
    <property type="molecule type" value="Genomic_DNA"/>
</dbReference>
<dbReference type="OrthoDB" id="418349at2759"/>
<dbReference type="GO" id="GO:0003723">
    <property type="term" value="F:RNA binding"/>
    <property type="evidence" value="ECO:0007669"/>
    <property type="project" value="UniProtKB-KW"/>
</dbReference>
<dbReference type="Gene3D" id="3.10.290.10">
    <property type="entry name" value="RNA-binding S4 domain"/>
    <property type="match status" value="1"/>
</dbReference>
<protein>
    <submittedName>
        <fullName evidence="7">Mitochondrial pseudouridine synthase</fullName>
    </submittedName>
</protein>
<dbReference type="PROSITE" id="PS50889">
    <property type="entry name" value="S4"/>
    <property type="match status" value="1"/>
</dbReference>
<evidence type="ECO:0000256" key="5">
    <source>
        <dbReference type="PROSITE-ProRule" id="PRU00182"/>
    </source>
</evidence>
<dbReference type="Gene3D" id="3.30.2350.10">
    <property type="entry name" value="Pseudouridine synthase"/>
    <property type="match status" value="1"/>
</dbReference>
<evidence type="ECO:0000259" key="6">
    <source>
        <dbReference type="Pfam" id="PF00849"/>
    </source>
</evidence>
<dbReference type="PANTHER" id="PTHR21600">
    <property type="entry name" value="MITOCHONDRIAL RNA PSEUDOURIDINE SYNTHASE"/>
    <property type="match status" value="1"/>
</dbReference>
<evidence type="ECO:0000256" key="2">
    <source>
        <dbReference type="ARBA" id="ARBA00010876"/>
    </source>
</evidence>
<dbReference type="GO" id="GO:0005739">
    <property type="term" value="C:mitochondrion"/>
    <property type="evidence" value="ECO:0007669"/>
    <property type="project" value="UniProtKB-SubCell"/>
</dbReference>
<evidence type="ECO:0000256" key="1">
    <source>
        <dbReference type="ARBA" id="ARBA00004173"/>
    </source>
</evidence>
<reference evidence="7" key="1">
    <citation type="submission" date="2019-09" db="EMBL/GenBank/DDBJ databases">
        <title>The Mitochondrial Proteome of the Jakobid, Andalucia godoyi, a Protist With the Most Gene-Rich and Bacteria-Like Mitochondrial Genome.</title>
        <authorList>
            <person name="Gray M.W."/>
            <person name="Burger G."/>
            <person name="Derelle R."/>
            <person name="Klimes V."/>
            <person name="Leger M."/>
            <person name="Sarrasin M."/>
            <person name="Vlcek C."/>
            <person name="Roger A.J."/>
            <person name="Elias M."/>
            <person name="Lang B.F."/>
        </authorList>
    </citation>
    <scope>NUCLEOTIDE SEQUENCE</scope>
    <source>
        <strain evidence="7">And28</strain>
    </source>
</reference>
<dbReference type="GO" id="GO:0000455">
    <property type="term" value="P:enzyme-directed rRNA pseudouridine synthesis"/>
    <property type="evidence" value="ECO:0007669"/>
    <property type="project" value="TreeGrafter"/>
</dbReference>
<name>A0A8K0AIB7_ANDGO</name>
<organism evidence="7 8">
    <name type="scientific">Andalucia godoyi</name>
    <name type="common">Flagellate</name>
    <dbReference type="NCBI Taxonomy" id="505711"/>
    <lineage>
        <taxon>Eukaryota</taxon>
        <taxon>Discoba</taxon>
        <taxon>Jakobida</taxon>
        <taxon>Andalucina</taxon>
        <taxon>Andaluciidae</taxon>
        <taxon>Andalucia</taxon>
    </lineage>
</organism>
<comment type="similarity">
    <text evidence="2">Belongs to the pseudouridine synthase RluA family.</text>
</comment>
<gene>
    <name evidence="7" type="ORF">ANDGO_02592</name>
</gene>